<dbReference type="GO" id="GO:0008234">
    <property type="term" value="F:cysteine-type peptidase activity"/>
    <property type="evidence" value="ECO:0007669"/>
    <property type="project" value="InterPro"/>
</dbReference>
<dbReference type="InterPro" id="IPR038765">
    <property type="entry name" value="Papain-like_cys_pep_sf"/>
</dbReference>
<sequence length="98" mass="11273">MKALDIRLATTRHKISLAGFQICRCHETPKQWPGKDYGVFIIKFMRYLATDKPFLYIRVLARQICESSKTFKPKHNSKRNQPPSGHGDGSRGARGRRT</sequence>
<reference evidence="7" key="1">
    <citation type="journal article" date="2010" name="Nat. Biotechnol.">
        <title>Draft genome sequence of the oilseed species Ricinus communis.</title>
        <authorList>
            <person name="Chan A.P."/>
            <person name="Crabtree J."/>
            <person name="Zhao Q."/>
            <person name="Lorenzi H."/>
            <person name="Orvis J."/>
            <person name="Puiu D."/>
            <person name="Melake-Berhan A."/>
            <person name="Jones K.M."/>
            <person name="Redman J."/>
            <person name="Chen G."/>
            <person name="Cahoon E.B."/>
            <person name="Gedil M."/>
            <person name="Stanke M."/>
            <person name="Haas B.J."/>
            <person name="Wortman J.R."/>
            <person name="Fraser-Liggett C.M."/>
            <person name="Ravel J."/>
            <person name="Rabinowicz P.D."/>
        </authorList>
    </citation>
    <scope>NUCLEOTIDE SEQUENCE [LARGE SCALE GENOMIC DNA]</scope>
    <source>
        <strain evidence="7">cv. Hale</strain>
    </source>
</reference>
<dbReference type="InterPro" id="IPR003653">
    <property type="entry name" value="Peptidase_C48_C"/>
</dbReference>
<evidence type="ECO:0000256" key="1">
    <source>
        <dbReference type="ARBA" id="ARBA00005234"/>
    </source>
</evidence>
<dbReference type="Proteomes" id="UP000008311">
    <property type="component" value="Unassembled WGS sequence"/>
</dbReference>
<dbReference type="GO" id="GO:0006508">
    <property type="term" value="P:proteolysis"/>
    <property type="evidence" value="ECO:0007669"/>
    <property type="project" value="UniProtKB-KW"/>
</dbReference>
<evidence type="ECO:0000259" key="5">
    <source>
        <dbReference type="Pfam" id="PF02902"/>
    </source>
</evidence>
<evidence type="ECO:0000313" key="6">
    <source>
        <dbReference type="EMBL" id="EEF44677.1"/>
    </source>
</evidence>
<keyword evidence="7" id="KW-1185">Reference proteome</keyword>
<organism evidence="6 7">
    <name type="scientific">Ricinus communis</name>
    <name type="common">Castor bean</name>
    <dbReference type="NCBI Taxonomy" id="3988"/>
    <lineage>
        <taxon>Eukaryota</taxon>
        <taxon>Viridiplantae</taxon>
        <taxon>Streptophyta</taxon>
        <taxon>Embryophyta</taxon>
        <taxon>Tracheophyta</taxon>
        <taxon>Spermatophyta</taxon>
        <taxon>Magnoliopsida</taxon>
        <taxon>eudicotyledons</taxon>
        <taxon>Gunneridae</taxon>
        <taxon>Pentapetalae</taxon>
        <taxon>rosids</taxon>
        <taxon>fabids</taxon>
        <taxon>Malpighiales</taxon>
        <taxon>Euphorbiaceae</taxon>
        <taxon>Acalyphoideae</taxon>
        <taxon>Acalypheae</taxon>
        <taxon>Ricinus</taxon>
    </lineage>
</organism>
<gene>
    <name evidence="6" type="ORF">RCOM_1136190</name>
</gene>
<evidence type="ECO:0000313" key="7">
    <source>
        <dbReference type="Proteomes" id="UP000008311"/>
    </source>
</evidence>
<dbReference type="InParanoid" id="B9RVH6"/>
<keyword evidence="3" id="KW-0378">Hydrolase</keyword>
<protein>
    <recommendedName>
        <fullName evidence="5">Ubiquitin-like protease family profile domain-containing protein</fullName>
    </recommendedName>
</protein>
<dbReference type="Pfam" id="PF02902">
    <property type="entry name" value="Peptidase_C48"/>
    <property type="match status" value="1"/>
</dbReference>
<dbReference type="SUPFAM" id="SSF54001">
    <property type="entry name" value="Cysteine proteinases"/>
    <property type="match status" value="1"/>
</dbReference>
<proteinExistence type="inferred from homology"/>
<accession>B9RVH6</accession>
<name>B9RVH6_RICCO</name>
<feature type="region of interest" description="Disordered" evidence="4">
    <location>
        <begin position="70"/>
        <end position="98"/>
    </location>
</feature>
<evidence type="ECO:0000256" key="4">
    <source>
        <dbReference type="SAM" id="MobiDB-lite"/>
    </source>
</evidence>
<dbReference type="EMBL" id="EQ973820">
    <property type="protein sequence ID" value="EEF44677.1"/>
    <property type="molecule type" value="Genomic_DNA"/>
</dbReference>
<evidence type="ECO:0000256" key="2">
    <source>
        <dbReference type="ARBA" id="ARBA00022670"/>
    </source>
</evidence>
<evidence type="ECO:0000256" key="3">
    <source>
        <dbReference type="ARBA" id="ARBA00022801"/>
    </source>
</evidence>
<comment type="similarity">
    <text evidence="1">Belongs to the peptidase C48 family.</text>
</comment>
<dbReference type="AlphaFoldDB" id="B9RVH6"/>
<keyword evidence="2" id="KW-0645">Protease</keyword>
<feature type="domain" description="Ubiquitin-like protease family profile" evidence="5">
    <location>
        <begin position="14"/>
        <end position="54"/>
    </location>
</feature>